<protein>
    <submittedName>
        <fullName evidence="1">Uncharacterized protein</fullName>
    </submittedName>
</protein>
<gene>
    <name evidence="1" type="ORF">GAK29_03138</name>
</gene>
<evidence type="ECO:0000313" key="2">
    <source>
        <dbReference type="Proteomes" id="UP000490535"/>
    </source>
</evidence>
<dbReference type="EMBL" id="WNDP01000088">
    <property type="protein sequence ID" value="KAF1022694.1"/>
    <property type="molecule type" value="Genomic_DNA"/>
</dbReference>
<proteinExistence type="predicted"/>
<reference evidence="2" key="1">
    <citation type="journal article" date="2020" name="MBio">
        <title>Horizontal gene transfer to a defensive symbiont with a reduced genome amongst a multipartite beetle microbiome.</title>
        <authorList>
            <person name="Waterworth S.C."/>
            <person name="Florez L.V."/>
            <person name="Rees E.R."/>
            <person name="Hertweck C."/>
            <person name="Kaltenpoth M."/>
            <person name="Kwan J.C."/>
        </authorList>
    </citation>
    <scope>NUCLEOTIDE SEQUENCE [LARGE SCALE GENOMIC DNA]</scope>
</reference>
<accession>A0A833PE42</accession>
<comment type="caution">
    <text evidence="1">The sequence shown here is derived from an EMBL/GenBank/DDBJ whole genome shotgun (WGS) entry which is preliminary data.</text>
</comment>
<dbReference type="AlphaFoldDB" id="A0A833PE42"/>
<evidence type="ECO:0000313" key="1">
    <source>
        <dbReference type="EMBL" id="KAF1022694.1"/>
    </source>
</evidence>
<name>A0A833PE42_ACIBZ</name>
<organism evidence="1 2">
    <name type="scientific">Acinetobacter bereziniae</name>
    <name type="common">Acinetobacter genomosp. 10</name>
    <dbReference type="NCBI Taxonomy" id="106648"/>
    <lineage>
        <taxon>Bacteria</taxon>
        <taxon>Pseudomonadati</taxon>
        <taxon>Pseudomonadota</taxon>
        <taxon>Gammaproteobacteria</taxon>
        <taxon>Moraxellales</taxon>
        <taxon>Moraxellaceae</taxon>
        <taxon>Acinetobacter</taxon>
    </lineage>
</organism>
<dbReference type="Proteomes" id="UP000490535">
    <property type="component" value="Unassembled WGS sequence"/>
</dbReference>
<sequence length="112" mass="13179">MDAIKFVKEFGWEKTKIIIEANPEWSVKSNGYIYGTKFMNSGTYISELKRLIESWELIQSYNGLDEAKEYRKRWFRLSAAFNHSKVNTYIIDQLDRLQEAIADVESVGIKFK</sequence>